<name>A0A2H3KDZ2_9FLAO</name>
<dbReference type="AlphaFoldDB" id="A0A2H3KDZ2"/>
<sequence>MVSKIRFKNFKLFKNWQTLEIKPITILIGKNNSGKTAVLKLPFIINSIIENQKVNTTSKIKNSFPDFIELGTNFIDLVYNRRSVGVLEFEFETNTDKIFVALSKEGLLNFKLNGEEINLDNNPNLNSLKEVLETFKCSIDYIGGIRIEPQYNYNFKGIENEIIGLNGNYAYDILINDLKNNDKTLIRKIDKWYNENFEGWNFDVIENKESTEVNYSIVISNNKIDYINIKQTGQGIHQVLPLITRSFLTEGFPNTIIIEEPETHLHPAAHGNLAERFVDSYIEDNNKQYLIETHSQNFVLRLRRLVAEGKLKPEDLAIYYVDFKEEEYMSVLKPINVSLDGSVNWWPDGVFGETIIETRAIMSANINDVRNVD</sequence>
<dbReference type="InterPro" id="IPR014592">
    <property type="entry name" value="P-loop_UCP034888"/>
</dbReference>
<dbReference type="Gene3D" id="3.40.50.300">
    <property type="entry name" value="P-loop containing nucleotide triphosphate hydrolases"/>
    <property type="match status" value="1"/>
</dbReference>
<dbReference type="EMBL" id="PCMW01000018">
    <property type="protein sequence ID" value="PDS26294.1"/>
    <property type="molecule type" value="Genomic_DNA"/>
</dbReference>
<comment type="caution">
    <text evidence="2">The sequence shown here is derived from an EMBL/GenBank/DDBJ whole genome shotgun (WGS) entry which is preliminary data.</text>
</comment>
<evidence type="ECO:0000313" key="2">
    <source>
        <dbReference type="EMBL" id="PDS26294.1"/>
    </source>
</evidence>
<dbReference type="PANTHER" id="PTHR43581:SF4">
    <property type="entry name" value="ATP_GTP PHOSPHATASE"/>
    <property type="match status" value="1"/>
</dbReference>
<dbReference type="RefSeq" id="WP_097553504.1">
    <property type="nucleotide sequence ID" value="NZ_PCMW01000018.1"/>
</dbReference>
<evidence type="ECO:0000313" key="3">
    <source>
        <dbReference type="Proteomes" id="UP000220828"/>
    </source>
</evidence>
<feature type="domain" description="Endonuclease GajA/Old nuclease/RecF-like AAA" evidence="1">
    <location>
        <begin position="173"/>
        <end position="299"/>
    </location>
</feature>
<reference evidence="2 3" key="1">
    <citation type="submission" date="2017-09" db="EMBL/GenBank/DDBJ databases">
        <title>Whole genomes of Flavobacteriaceae.</title>
        <authorList>
            <person name="Stine C."/>
            <person name="Li C."/>
            <person name="Tadesse D."/>
        </authorList>
    </citation>
    <scope>NUCLEOTIDE SEQUENCE [LARGE SCALE GENOMIC DNA]</scope>
    <source>
        <strain evidence="2 3">ATCC 35036</strain>
    </source>
</reference>
<accession>A0A2H3KDZ2</accession>
<dbReference type="InterPro" id="IPR051396">
    <property type="entry name" value="Bact_Antivir_Def_Nuclease"/>
</dbReference>
<dbReference type="OrthoDB" id="9792800at2"/>
<gene>
    <name evidence="2" type="ORF">B0A77_03010</name>
</gene>
<proteinExistence type="predicted"/>
<dbReference type="Proteomes" id="UP000220828">
    <property type="component" value="Unassembled WGS sequence"/>
</dbReference>
<dbReference type="InterPro" id="IPR041685">
    <property type="entry name" value="AAA_GajA/Old/RecF-like"/>
</dbReference>
<dbReference type="Pfam" id="PF13175">
    <property type="entry name" value="AAA_15"/>
    <property type="match status" value="2"/>
</dbReference>
<organism evidence="2 3">
    <name type="scientific">Flavobacterium branchiophilum</name>
    <dbReference type="NCBI Taxonomy" id="55197"/>
    <lineage>
        <taxon>Bacteria</taxon>
        <taxon>Pseudomonadati</taxon>
        <taxon>Bacteroidota</taxon>
        <taxon>Flavobacteriia</taxon>
        <taxon>Flavobacteriales</taxon>
        <taxon>Flavobacteriaceae</taxon>
        <taxon>Flavobacterium</taxon>
    </lineage>
</organism>
<protein>
    <recommendedName>
        <fullName evidence="1">Endonuclease GajA/Old nuclease/RecF-like AAA domain-containing protein</fullName>
    </recommendedName>
</protein>
<dbReference type="SUPFAM" id="SSF52540">
    <property type="entry name" value="P-loop containing nucleoside triphosphate hydrolases"/>
    <property type="match status" value="1"/>
</dbReference>
<dbReference type="PIRSF" id="PIRSF034888">
    <property type="entry name" value="P-loop_UCP034888"/>
    <property type="match status" value="1"/>
</dbReference>
<dbReference type="PANTHER" id="PTHR43581">
    <property type="entry name" value="ATP/GTP PHOSPHATASE"/>
    <property type="match status" value="1"/>
</dbReference>
<feature type="domain" description="Endonuclease GajA/Old nuclease/RecF-like AAA" evidence="1">
    <location>
        <begin position="1"/>
        <end position="126"/>
    </location>
</feature>
<evidence type="ECO:0000259" key="1">
    <source>
        <dbReference type="Pfam" id="PF13175"/>
    </source>
</evidence>
<dbReference type="InterPro" id="IPR027417">
    <property type="entry name" value="P-loop_NTPase"/>
</dbReference>